<dbReference type="GO" id="GO:0015914">
    <property type="term" value="P:phospholipid transport"/>
    <property type="evidence" value="ECO:0007669"/>
    <property type="project" value="TreeGrafter"/>
</dbReference>
<accession>A0A397U8J0</accession>
<evidence type="ECO:0000313" key="7">
    <source>
        <dbReference type="Proteomes" id="UP000266673"/>
    </source>
</evidence>
<organism evidence="6 7">
    <name type="scientific">Gigaspora rosea</name>
    <dbReference type="NCBI Taxonomy" id="44941"/>
    <lineage>
        <taxon>Eukaryota</taxon>
        <taxon>Fungi</taxon>
        <taxon>Fungi incertae sedis</taxon>
        <taxon>Mucoromycota</taxon>
        <taxon>Glomeromycotina</taxon>
        <taxon>Glomeromycetes</taxon>
        <taxon>Diversisporales</taxon>
        <taxon>Gigasporaceae</taxon>
        <taxon>Gigaspora</taxon>
    </lineage>
</organism>
<sequence>MYDYMTYWLCQYFKTINWNNDNLYSNLCSASRAILDFQTPCGFTFKISKIQSPMFNFSYSMNASPTLNGLISYLFTSHLLVIELSF</sequence>
<name>A0A397U8J0_9GLOM</name>
<dbReference type="GO" id="GO:0045040">
    <property type="term" value="P:protein insertion into mitochondrial outer membrane"/>
    <property type="evidence" value="ECO:0007669"/>
    <property type="project" value="TreeGrafter"/>
</dbReference>
<dbReference type="GO" id="GO:0001401">
    <property type="term" value="C:SAM complex"/>
    <property type="evidence" value="ECO:0007669"/>
    <property type="project" value="TreeGrafter"/>
</dbReference>
<evidence type="ECO:0000256" key="3">
    <source>
        <dbReference type="ARBA" id="ARBA00022787"/>
    </source>
</evidence>
<dbReference type="AlphaFoldDB" id="A0A397U8J0"/>
<dbReference type="GO" id="GO:1990456">
    <property type="term" value="P:mitochondrion-endoplasmic reticulum membrane tethering"/>
    <property type="evidence" value="ECO:0007669"/>
    <property type="project" value="TreeGrafter"/>
</dbReference>
<dbReference type="Proteomes" id="UP000266673">
    <property type="component" value="Unassembled WGS sequence"/>
</dbReference>
<reference evidence="6 7" key="1">
    <citation type="submission" date="2018-06" db="EMBL/GenBank/DDBJ databases">
        <title>Comparative genomics reveals the genomic features of Rhizophagus irregularis, R. cerebriforme, R. diaphanum and Gigaspora rosea, and their symbiotic lifestyle signature.</title>
        <authorList>
            <person name="Morin E."/>
            <person name="San Clemente H."/>
            <person name="Chen E.C.H."/>
            <person name="De La Providencia I."/>
            <person name="Hainaut M."/>
            <person name="Kuo A."/>
            <person name="Kohler A."/>
            <person name="Murat C."/>
            <person name="Tang N."/>
            <person name="Roy S."/>
            <person name="Loubradou J."/>
            <person name="Henrissat B."/>
            <person name="Grigoriev I.V."/>
            <person name="Corradi N."/>
            <person name="Roux C."/>
            <person name="Martin F.M."/>
        </authorList>
    </citation>
    <scope>NUCLEOTIDE SEQUENCE [LARGE SCALE GENOMIC DNA]</scope>
    <source>
        <strain evidence="6 7">DAOM 194757</strain>
    </source>
</reference>
<comment type="caution">
    <text evidence="6">The sequence shown here is derived from an EMBL/GenBank/DDBJ whole genome shotgun (WGS) entry which is preliminary data.</text>
</comment>
<protein>
    <submittedName>
        <fullName evidence="6">Uncharacterized protein</fullName>
    </submittedName>
</protein>
<dbReference type="GO" id="GO:0051654">
    <property type="term" value="P:establishment of mitochondrion localization"/>
    <property type="evidence" value="ECO:0007669"/>
    <property type="project" value="TreeGrafter"/>
</dbReference>
<dbReference type="PANTHER" id="PTHR28035">
    <property type="entry name" value="MITOCHONDRIAL DISTRIBUTION AND MORPHOLOGY PROTEIN 10"/>
    <property type="match status" value="1"/>
</dbReference>
<keyword evidence="7" id="KW-1185">Reference proteome</keyword>
<evidence type="ECO:0000256" key="1">
    <source>
        <dbReference type="ARBA" id="ARBA00022452"/>
    </source>
</evidence>
<evidence type="ECO:0000256" key="2">
    <source>
        <dbReference type="ARBA" id="ARBA00022692"/>
    </source>
</evidence>
<keyword evidence="2" id="KW-0812">Transmembrane</keyword>
<evidence type="ECO:0000313" key="6">
    <source>
        <dbReference type="EMBL" id="RIB06031.1"/>
    </source>
</evidence>
<dbReference type="OrthoDB" id="2103793at2759"/>
<dbReference type="EMBL" id="QKWP01001879">
    <property type="protein sequence ID" value="RIB06031.1"/>
    <property type="molecule type" value="Genomic_DNA"/>
</dbReference>
<gene>
    <name evidence="6" type="ORF">C2G38_1986201</name>
</gene>
<dbReference type="PANTHER" id="PTHR28035:SF1">
    <property type="entry name" value="MITOCHONDRIAL DISTRIBUTION AND MORPHOLOGY PROTEIN 10"/>
    <property type="match status" value="1"/>
</dbReference>
<evidence type="ECO:0000256" key="5">
    <source>
        <dbReference type="ARBA" id="ARBA00023136"/>
    </source>
</evidence>
<dbReference type="GO" id="GO:0070096">
    <property type="term" value="P:mitochondrial outer membrane translocase complex assembly"/>
    <property type="evidence" value="ECO:0007669"/>
    <property type="project" value="TreeGrafter"/>
</dbReference>
<dbReference type="STRING" id="44941.A0A397U8J0"/>
<keyword evidence="3" id="KW-1000">Mitochondrion outer membrane</keyword>
<dbReference type="Pfam" id="PF12519">
    <property type="entry name" value="MDM10"/>
    <property type="match status" value="1"/>
</dbReference>
<dbReference type="GO" id="GO:0032865">
    <property type="term" value="C:ERMES complex"/>
    <property type="evidence" value="ECO:0007669"/>
    <property type="project" value="InterPro"/>
</dbReference>
<proteinExistence type="predicted"/>
<dbReference type="InterPro" id="IPR027539">
    <property type="entry name" value="Mdm10"/>
</dbReference>
<keyword evidence="5" id="KW-0472">Membrane</keyword>
<keyword evidence="4" id="KW-0496">Mitochondrion</keyword>
<keyword evidence="1" id="KW-1134">Transmembrane beta strand</keyword>
<evidence type="ECO:0000256" key="4">
    <source>
        <dbReference type="ARBA" id="ARBA00023128"/>
    </source>
</evidence>